<comment type="similarity">
    <text evidence="2">Belongs to the SURF4 family.</text>
</comment>
<feature type="transmembrane region" description="Helical" evidence="6">
    <location>
        <begin position="107"/>
        <end position="137"/>
    </location>
</feature>
<dbReference type="OrthoDB" id="7859621at2759"/>
<evidence type="ECO:0000313" key="7">
    <source>
        <dbReference type="EMBL" id="KRF80629.1"/>
    </source>
</evidence>
<feature type="transmembrane region" description="Helical" evidence="6">
    <location>
        <begin position="172"/>
        <end position="188"/>
    </location>
</feature>
<dbReference type="AlphaFoldDB" id="A0A0Q9WJ62"/>
<keyword evidence="8" id="KW-1185">Reference proteome</keyword>
<dbReference type="GO" id="GO:0016020">
    <property type="term" value="C:membrane"/>
    <property type="evidence" value="ECO:0007669"/>
    <property type="project" value="UniProtKB-SubCell"/>
</dbReference>
<proteinExistence type="inferred from homology"/>
<feature type="transmembrane region" description="Helical" evidence="6">
    <location>
        <begin position="52"/>
        <end position="73"/>
    </location>
</feature>
<name>A0A0Q9WJ62_DROVI</name>
<feature type="transmembrane region" description="Helical" evidence="6">
    <location>
        <begin position="208"/>
        <end position="225"/>
    </location>
</feature>
<protein>
    <submittedName>
        <fullName evidence="7">Uncharacterized protein</fullName>
    </submittedName>
</protein>
<organism evidence="7 8">
    <name type="scientific">Drosophila virilis</name>
    <name type="common">Fruit fly</name>
    <dbReference type="NCBI Taxonomy" id="7244"/>
    <lineage>
        <taxon>Eukaryota</taxon>
        <taxon>Metazoa</taxon>
        <taxon>Ecdysozoa</taxon>
        <taxon>Arthropoda</taxon>
        <taxon>Hexapoda</taxon>
        <taxon>Insecta</taxon>
        <taxon>Pterygota</taxon>
        <taxon>Neoptera</taxon>
        <taxon>Endopterygota</taxon>
        <taxon>Diptera</taxon>
        <taxon>Brachycera</taxon>
        <taxon>Muscomorpha</taxon>
        <taxon>Ephydroidea</taxon>
        <taxon>Drosophilidae</taxon>
        <taxon>Drosophila</taxon>
    </lineage>
</organism>
<dbReference type="STRING" id="7244.A0A0Q9WJ62"/>
<evidence type="ECO:0000256" key="6">
    <source>
        <dbReference type="SAM" id="Phobius"/>
    </source>
</evidence>
<evidence type="ECO:0000256" key="1">
    <source>
        <dbReference type="ARBA" id="ARBA00004141"/>
    </source>
</evidence>
<feature type="transmembrane region" description="Helical" evidence="6">
    <location>
        <begin position="149"/>
        <end position="165"/>
    </location>
</feature>
<dbReference type="Proteomes" id="UP000008792">
    <property type="component" value="Unassembled WGS sequence"/>
</dbReference>
<dbReference type="Pfam" id="PF02077">
    <property type="entry name" value="SURF4"/>
    <property type="match status" value="2"/>
</dbReference>
<keyword evidence="5 6" id="KW-0472">Membrane</keyword>
<keyword evidence="3 6" id="KW-0812">Transmembrane</keyword>
<dbReference type="EMBL" id="CH940653">
    <property type="protein sequence ID" value="KRF80629.1"/>
    <property type="molecule type" value="Genomic_DNA"/>
</dbReference>
<evidence type="ECO:0000256" key="2">
    <source>
        <dbReference type="ARBA" id="ARBA00006945"/>
    </source>
</evidence>
<comment type="subcellular location">
    <subcellularLocation>
        <location evidence="1">Membrane</location>
        <topology evidence="1">Multi-pass membrane protein</topology>
    </subcellularLocation>
</comment>
<evidence type="ECO:0000313" key="8">
    <source>
        <dbReference type="Proteomes" id="UP000008792"/>
    </source>
</evidence>
<accession>A0A0Q9WJ62</accession>
<dbReference type="InterPro" id="IPR002995">
    <property type="entry name" value="Surf4"/>
</dbReference>
<evidence type="ECO:0000256" key="3">
    <source>
        <dbReference type="ARBA" id="ARBA00022692"/>
    </source>
</evidence>
<keyword evidence="4 6" id="KW-1133">Transmembrane helix</keyword>
<evidence type="ECO:0000256" key="5">
    <source>
        <dbReference type="ARBA" id="ARBA00023136"/>
    </source>
</evidence>
<evidence type="ECO:0000256" key="4">
    <source>
        <dbReference type="ARBA" id="ARBA00022989"/>
    </source>
</evidence>
<dbReference type="InParanoid" id="A0A0Q9WJ62"/>
<reference evidence="7 8" key="1">
    <citation type="journal article" date="2007" name="Nature">
        <title>Evolution of genes and genomes on the Drosophila phylogeny.</title>
        <authorList>
            <consortium name="Drosophila 12 Genomes Consortium"/>
            <person name="Clark A.G."/>
            <person name="Eisen M.B."/>
            <person name="Smith D.R."/>
            <person name="Bergman C.M."/>
            <person name="Oliver B."/>
            <person name="Markow T.A."/>
            <person name="Kaufman T.C."/>
            <person name="Kellis M."/>
            <person name="Gelbart W."/>
            <person name="Iyer V.N."/>
            <person name="Pollard D.A."/>
            <person name="Sackton T.B."/>
            <person name="Larracuente A.M."/>
            <person name="Singh N.D."/>
            <person name="Abad J.P."/>
            <person name="Abt D.N."/>
            <person name="Adryan B."/>
            <person name="Aguade M."/>
            <person name="Akashi H."/>
            <person name="Anderson W.W."/>
            <person name="Aquadro C.F."/>
            <person name="Ardell D.H."/>
            <person name="Arguello R."/>
            <person name="Artieri C.G."/>
            <person name="Barbash D.A."/>
            <person name="Barker D."/>
            <person name="Barsanti P."/>
            <person name="Batterham P."/>
            <person name="Batzoglou S."/>
            <person name="Begun D."/>
            <person name="Bhutkar A."/>
            <person name="Blanco E."/>
            <person name="Bosak S.A."/>
            <person name="Bradley R.K."/>
            <person name="Brand A.D."/>
            <person name="Brent M.R."/>
            <person name="Brooks A.N."/>
            <person name="Brown R.H."/>
            <person name="Butlin R.K."/>
            <person name="Caggese C."/>
            <person name="Calvi B.R."/>
            <person name="Bernardo de Carvalho A."/>
            <person name="Caspi A."/>
            <person name="Castrezana S."/>
            <person name="Celniker S.E."/>
            <person name="Chang J.L."/>
            <person name="Chapple C."/>
            <person name="Chatterji S."/>
            <person name="Chinwalla A."/>
            <person name="Civetta A."/>
            <person name="Clifton S.W."/>
            <person name="Comeron J.M."/>
            <person name="Costello J.C."/>
            <person name="Coyne J.A."/>
            <person name="Daub J."/>
            <person name="David R.G."/>
            <person name="Delcher A.L."/>
            <person name="Delehaunty K."/>
            <person name="Do C.B."/>
            <person name="Ebling H."/>
            <person name="Edwards K."/>
            <person name="Eickbush T."/>
            <person name="Evans J.D."/>
            <person name="Filipski A."/>
            <person name="Findeiss S."/>
            <person name="Freyhult E."/>
            <person name="Fulton L."/>
            <person name="Fulton R."/>
            <person name="Garcia A.C."/>
            <person name="Gardiner A."/>
            <person name="Garfield D.A."/>
            <person name="Garvin B.E."/>
            <person name="Gibson G."/>
            <person name="Gilbert D."/>
            <person name="Gnerre S."/>
            <person name="Godfrey J."/>
            <person name="Good R."/>
            <person name="Gotea V."/>
            <person name="Gravely B."/>
            <person name="Greenberg A.J."/>
            <person name="Griffiths-Jones S."/>
            <person name="Gross S."/>
            <person name="Guigo R."/>
            <person name="Gustafson E.A."/>
            <person name="Haerty W."/>
            <person name="Hahn M.W."/>
            <person name="Halligan D.L."/>
            <person name="Halpern A.L."/>
            <person name="Halter G.M."/>
            <person name="Han M.V."/>
            <person name="Heger A."/>
            <person name="Hillier L."/>
            <person name="Hinrichs A.S."/>
            <person name="Holmes I."/>
            <person name="Hoskins R.A."/>
            <person name="Hubisz M.J."/>
            <person name="Hultmark D."/>
            <person name="Huntley M.A."/>
            <person name="Jaffe D.B."/>
            <person name="Jagadeeshan S."/>
            <person name="Jeck W.R."/>
            <person name="Johnson J."/>
            <person name="Jones C.D."/>
            <person name="Jordan W.C."/>
            <person name="Karpen G.H."/>
            <person name="Kataoka E."/>
            <person name="Keightley P.D."/>
            <person name="Kheradpour P."/>
            <person name="Kirkness E.F."/>
            <person name="Koerich L.B."/>
            <person name="Kristiansen K."/>
            <person name="Kudrna D."/>
            <person name="Kulathinal R.J."/>
            <person name="Kumar S."/>
            <person name="Kwok R."/>
            <person name="Lander E."/>
            <person name="Langley C.H."/>
            <person name="Lapoint R."/>
            <person name="Lazzaro B.P."/>
            <person name="Lee S.J."/>
            <person name="Levesque L."/>
            <person name="Li R."/>
            <person name="Lin C.F."/>
            <person name="Lin M.F."/>
            <person name="Lindblad-Toh K."/>
            <person name="Llopart A."/>
            <person name="Long M."/>
            <person name="Low L."/>
            <person name="Lozovsky E."/>
            <person name="Lu J."/>
            <person name="Luo M."/>
            <person name="Machado C.A."/>
            <person name="Makalowski W."/>
            <person name="Marzo M."/>
            <person name="Matsuda M."/>
            <person name="Matzkin L."/>
            <person name="McAllister B."/>
            <person name="McBride C.S."/>
            <person name="McKernan B."/>
            <person name="McKernan K."/>
            <person name="Mendez-Lago M."/>
            <person name="Minx P."/>
            <person name="Mollenhauer M.U."/>
            <person name="Montooth K."/>
            <person name="Mount S.M."/>
            <person name="Mu X."/>
            <person name="Myers E."/>
            <person name="Negre B."/>
            <person name="Newfeld S."/>
            <person name="Nielsen R."/>
            <person name="Noor M.A."/>
            <person name="O'Grady P."/>
            <person name="Pachter L."/>
            <person name="Papaceit M."/>
            <person name="Parisi M.J."/>
            <person name="Parisi M."/>
            <person name="Parts L."/>
            <person name="Pedersen J.S."/>
            <person name="Pesole G."/>
            <person name="Phillippy A.M."/>
            <person name="Ponting C.P."/>
            <person name="Pop M."/>
            <person name="Porcelli D."/>
            <person name="Powell J.R."/>
            <person name="Prohaska S."/>
            <person name="Pruitt K."/>
            <person name="Puig M."/>
            <person name="Quesneville H."/>
            <person name="Ram K.R."/>
            <person name="Rand D."/>
            <person name="Rasmussen M.D."/>
            <person name="Reed L.K."/>
            <person name="Reenan R."/>
            <person name="Reily A."/>
            <person name="Remington K.A."/>
            <person name="Rieger T.T."/>
            <person name="Ritchie M.G."/>
            <person name="Robin C."/>
            <person name="Rogers Y.H."/>
            <person name="Rohde C."/>
            <person name="Rozas J."/>
            <person name="Rubenfield M.J."/>
            <person name="Ruiz A."/>
            <person name="Russo S."/>
            <person name="Salzberg S.L."/>
            <person name="Sanchez-Gracia A."/>
            <person name="Saranga D.J."/>
            <person name="Sato H."/>
            <person name="Schaeffer S.W."/>
            <person name="Schatz M.C."/>
            <person name="Schlenke T."/>
            <person name="Schwartz R."/>
            <person name="Segarra C."/>
            <person name="Singh R.S."/>
            <person name="Sirot L."/>
            <person name="Sirota M."/>
            <person name="Sisneros N.B."/>
            <person name="Smith C.D."/>
            <person name="Smith T.F."/>
            <person name="Spieth J."/>
            <person name="Stage D.E."/>
            <person name="Stark A."/>
            <person name="Stephan W."/>
            <person name="Strausberg R.L."/>
            <person name="Strempel S."/>
            <person name="Sturgill D."/>
            <person name="Sutton G."/>
            <person name="Sutton G.G."/>
            <person name="Tao W."/>
            <person name="Teichmann S."/>
            <person name="Tobari Y.N."/>
            <person name="Tomimura Y."/>
            <person name="Tsolas J.M."/>
            <person name="Valente V.L."/>
            <person name="Venter E."/>
            <person name="Venter J.C."/>
            <person name="Vicario S."/>
            <person name="Vieira F.G."/>
            <person name="Vilella A.J."/>
            <person name="Villasante A."/>
            <person name="Walenz B."/>
            <person name="Wang J."/>
            <person name="Wasserman M."/>
            <person name="Watts T."/>
            <person name="Wilson D."/>
            <person name="Wilson R.K."/>
            <person name="Wing R.A."/>
            <person name="Wolfner M.F."/>
            <person name="Wong A."/>
            <person name="Wong G.K."/>
            <person name="Wu C.I."/>
            <person name="Wu G."/>
            <person name="Yamamoto D."/>
            <person name="Yang H.P."/>
            <person name="Yang S.P."/>
            <person name="Yorke J.A."/>
            <person name="Yoshida K."/>
            <person name="Zdobnov E."/>
            <person name="Zhang P."/>
            <person name="Zhang Y."/>
            <person name="Zimin A.V."/>
            <person name="Baldwin J."/>
            <person name="Abdouelleil A."/>
            <person name="Abdulkadir J."/>
            <person name="Abebe A."/>
            <person name="Abera B."/>
            <person name="Abreu J."/>
            <person name="Acer S.C."/>
            <person name="Aftuck L."/>
            <person name="Alexander A."/>
            <person name="An P."/>
            <person name="Anderson E."/>
            <person name="Anderson S."/>
            <person name="Arachi H."/>
            <person name="Azer M."/>
            <person name="Bachantsang P."/>
            <person name="Barry A."/>
            <person name="Bayul T."/>
            <person name="Berlin A."/>
            <person name="Bessette D."/>
            <person name="Bloom T."/>
            <person name="Blye J."/>
            <person name="Boguslavskiy L."/>
            <person name="Bonnet C."/>
            <person name="Boukhgalter B."/>
            <person name="Bourzgui I."/>
            <person name="Brown A."/>
            <person name="Cahill P."/>
            <person name="Channer S."/>
            <person name="Cheshatsang Y."/>
            <person name="Chuda L."/>
            <person name="Citroen M."/>
            <person name="Collymore A."/>
            <person name="Cooke P."/>
            <person name="Costello M."/>
            <person name="D'Aco K."/>
            <person name="Daza R."/>
            <person name="De Haan G."/>
            <person name="DeGray S."/>
            <person name="DeMaso C."/>
            <person name="Dhargay N."/>
            <person name="Dooley K."/>
            <person name="Dooley E."/>
            <person name="Doricent M."/>
            <person name="Dorje P."/>
            <person name="Dorjee K."/>
            <person name="Dupes A."/>
            <person name="Elong R."/>
            <person name="Falk J."/>
            <person name="Farina A."/>
            <person name="Faro S."/>
            <person name="Ferguson D."/>
            <person name="Fisher S."/>
            <person name="Foley C.D."/>
            <person name="Franke A."/>
            <person name="Friedrich D."/>
            <person name="Gadbois L."/>
            <person name="Gearin G."/>
            <person name="Gearin C.R."/>
            <person name="Giannoukos G."/>
            <person name="Goode T."/>
            <person name="Graham J."/>
            <person name="Grandbois E."/>
            <person name="Grewal S."/>
            <person name="Gyaltsen K."/>
            <person name="Hafez N."/>
            <person name="Hagos B."/>
            <person name="Hall J."/>
            <person name="Henson C."/>
            <person name="Hollinger A."/>
            <person name="Honan T."/>
            <person name="Huard M.D."/>
            <person name="Hughes L."/>
            <person name="Hurhula B."/>
            <person name="Husby M.E."/>
            <person name="Kamat A."/>
            <person name="Kanga B."/>
            <person name="Kashin S."/>
            <person name="Khazanovich D."/>
            <person name="Kisner P."/>
            <person name="Lance K."/>
            <person name="Lara M."/>
            <person name="Lee W."/>
            <person name="Lennon N."/>
            <person name="Letendre F."/>
            <person name="LeVine R."/>
            <person name="Lipovsky A."/>
            <person name="Liu X."/>
            <person name="Liu J."/>
            <person name="Liu S."/>
            <person name="Lokyitsang T."/>
            <person name="Lokyitsang Y."/>
            <person name="Lubonja R."/>
            <person name="Lui A."/>
            <person name="MacDonald P."/>
            <person name="Magnisalis V."/>
            <person name="Maru K."/>
            <person name="Matthews C."/>
            <person name="McCusker W."/>
            <person name="McDonough S."/>
            <person name="Mehta T."/>
            <person name="Meldrim J."/>
            <person name="Meneus L."/>
            <person name="Mihai O."/>
            <person name="Mihalev A."/>
            <person name="Mihova T."/>
            <person name="Mittelman R."/>
            <person name="Mlenga V."/>
            <person name="Montmayeur A."/>
            <person name="Mulrain L."/>
            <person name="Navidi A."/>
            <person name="Naylor J."/>
            <person name="Negash T."/>
            <person name="Nguyen T."/>
            <person name="Nguyen N."/>
            <person name="Nicol R."/>
            <person name="Norbu C."/>
            <person name="Norbu N."/>
            <person name="Novod N."/>
            <person name="O'Neill B."/>
            <person name="Osman S."/>
            <person name="Markiewicz E."/>
            <person name="Oyono O.L."/>
            <person name="Patti C."/>
            <person name="Phunkhang P."/>
            <person name="Pierre F."/>
            <person name="Priest M."/>
            <person name="Raghuraman S."/>
            <person name="Rege F."/>
            <person name="Reyes R."/>
            <person name="Rise C."/>
            <person name="Rogov P."/>
            <person name="Ross K."/>
            <person name="Ryan E."/>
            <person name="Settipalli S."/>
            <person name="Shea T."/>
            <person name="Sherpa N."/>
            <person name="Shi L."/>
            <person name="Shih D."/>
            <person name="Sparrow T."/>
            <person name="Spaulding J."/>
            <person name="Stalker J."/>
            <person name="Stange-Thomann N."/>
            <person name="Stavropoulos S."/>
            <person name="Stone C."/>
            <person name="Strader C."/>
            <person name="Tesfaye S."/>
            <person name="Thomson T."/>
            <person name="Thoulutsang Y."/>
            <person name="Thoulutsang D."/>
            <person name="Topham K."/>
            <person name="Topping I."/>
            <person name="Tsamla T."/>
            <person name="Vassiliev H."/>
            <person name="Vo A."/>
            <person name="Wangchuk T."/>
            <person name="Wangdi T."/>
            <person name="Weiand M."/>
            <person name="Wilkinson J."/>
            <person name="Wilson A."/>
            <person name="Yadav S."/>
            <person name="Young G."/>
            <person name="Yu Q."/>
            <person name="Zembek L."/>
            <person name="Zhong D."/>
            <person name="Zimmer A."/>
            <person name="Zwirko Z."/>
            <person name="Jaffe D.B."/>
            <person name="Alvarez P."/>
            <person name="Brockman W."/>
            <person name="Butler J."/>
            <person name="Chin C."/>
            <person name="Gnerre S."/>
            <person name="Grabherr M."/>
            <person name="Kleber M."/>
            <person name="Mauceli E."/>
            <person name="MacCallum I."/>
        </authorList>
    </citation>
    <scope>NUCLEOTIDE SEQUENCE [LARGE SCALE GENOMIC DNA]</scope>
    <source>
        <strain evidence="8">Tucson 15010-1051.87</strain>
    </source>
</reference>
<sequence>MMLMAAVLAKALWSLARFFIICNFLADSVHLLHDWDLERTLLNLNWRCGEVYANLYLSCIVAGQLLACFMVIFDSNRQVAAGILSLLANLRVASNPMFWNMEMYADVFALVIAILLATIPPHRLVRCGFLFVAYLTYKNLNDGLPWQLLHRYGVKLLIIFVLSGYRLKWSTAMLLLLLATQSFQAYAWWELPYSLTNMPIIFYKRFQFWQMVSILGGVLMTAVHTQEF</sequence>
<gene>
    <name evidence="7" type="primary">Dvir\GJ25731</name>
    <name evidence="7" type="ORF">Dvir_GJ25731</name>
</gene>